<keyword evidence="2" id="KW-1185">Reference proteome</keyword>
<sequence length="151" mass="17622">MRHFYFTILVIVFGFTITTSCSSDDDEMTPVVEPTFLELHQGTLWQIAINEFNSEYLMFHNDASVPFEQWLLIYGAGCYEHSNYKLSDFDATITENTEEYLEITFNSGHVWLFAVEEDLMIWVDVTTEGIYNYIYEKQDSAIVDDLVMCTQ</sequence>
<dbReference type="RefSeq" id="WP_136334269.1">
    <property type="nucleotide sequence ID" value="NZ_QXMP01000007.1"/>
</dbReference>
<dbReference type="AlphaFoldDB" id="A0A4S3M1S5"/>
<dbReference type="OrthoDB" id="1491905at2"/>
<dbReference type="EMBL" id="SSMC01000001">
    <property type="protein sequence ID" value="THD68780.1"/>
    <property type="molecule type" value="Genomic_DNA"/>
</dbReference>
<dbReference type="PROSITE" id="PS51257">
    <property type="entry name" value="PROKAR_LIPOPROTEIN"/>
    <property type="match status" value="1"/>
</dbReference>
<protein>
    <submittedName>
        <fullName evidence="1">Uncharacterized protein</fullName>
    </submittedName>
</protein>
<accession>A0A4S3M1S5</accession>
<organism evidence="1 2">
    <name type="scientific">Robertkochia marina</name>
    <dbReference type="NCBI Taxonomy" id="1227945"/>
    <lineage>
        <taxon>Bacteria</taxon>
        <taxon>Pseudomonadati</taxon>
        <taxon>Bacteroidota</taxon>
        <taxon>Flavobacteriia</taxon>
        <taxon>Flavobacteriales</taxon>
        <taxon>Flavobacteriaceae</taxon>
        <taxon>Robertkochia</taxon>
    </lineage>
</organism>
<comment type="caution">
    <text evidence="1">The sequence shown here is derived from an EMBL/GenBank/DDBJ whole genome shotgun (WGS) entry which is preliminary data.</text>
</comment>
<proteinExistence type="predicted"/>
<reference evidence="1 2" key="1">
    <citation type="submission" date="2019-04" db="EMBL/GenBank/DDBJ databases">
        <title>Draft genome sequence of Robertkochia marina CC-AMO-30D.</title>
        <authorList>
            <person name="Hameed A."/>
            <person name="Lin S.-Y."/>
            <person name="Shahina M."/>
            <person name="Lai W.-A."/>
            <person name="Young C.-C."/>
        </authorList>
    </citation>
    <scope>NUCLEOTIDE SEQUENCE [LARGE SCALE GENOMIC DNA]</scope>
    <source>
        <strain evidence="1 2">CC-AMO-30D</strain>
    </source>
</reference>
<dbReference type="Proteomes" id="UP000305939">
    <property type="component" value="Unassembled WGS sequence"/>
</dbReference>
<evidence type="ECO:0000313" key="1">
    <source>
        <dbReference type="EMBL" id="THD68780.1"/>
    </source>
</evidence>
<gene>
    <name evidence="1" type="ORF">E7Z59_00170</name>
</gene>
<evidence type="ECO:0000313" key="2">
    <source>
        <dbReference type="Proteomes" id="UP000305939"/>
    </source>
</evidence>
<name>A0A4S3M1S5_9FLAO</name>